<keyword evidence="1" id="KW-0479">Metal-binding</keyword>
<organism evidence="5">
    <name type="scientific">Lygus hesperus</name>
    <name type="common">Western plant bug</name>
    <dbReference type="NCBI Taxonomy" id="30085"/>
    <lineage>
        <taxon>Eukaryota</taxon>
        <taxon>Metazoa</taxon>
        <taxon>Ecdysozoa</taxon>
        <taxon>Arthropoda</taxon>
        <taxon>Hexapoda</taxon>
        <taxon>Insecta</taxon>
        <taxon>Pterygota</taxon>
        <taxon>Neoptera</taxon>
        <taxon>Paraneoptera</taxon>
        <taxon>Hemiptera</taxon>
        <taxon>Heteroptera</taxon>
        <taxon>Panheteroptera</taxon>
        <taxon>Cimicomorpha</taxon>
        <taxon>Miridae</taxon>
        <taxon>Mirini</taxon>
        <taxon>Lygus</taxon>
    </lineage>
</organism>
<dbReference type="SUPFAM" id="SSF50129">
    <property type="entry name" value="GroES-like"/>
    <property type="match status" value="1"/>
</dbReference>
<reference evidence="5" key="2">
    <citation type="submission" date="2014-07" db="EMBL/GenBank/DDBJ databases">
        <authorList>
            <person name="Hull J."/>
        </authorList>
    </citation>
    <scope>NUCLEOTIDE SEQUENCE</scope>
</reference>
<dbReference type="InterPro" id="IPR002328">
    <property type="entry name" value="ADH_Zn_CS"/>
</dbReference>
<proteinExistence type="predicted"/>
<evidence type="ECO:0000259" key="4">
    <source>
        <dbReference type="Pfam" id="PF08240"/>
    </source>
</evidence>
<dbReference type="AlphaFoldDB" id="A0A0A9Y7Y6"/>
<accession>A0A0A9Y7Y6</accession>
<reference evidence="5" key="1">
    <citation type="journal article" date="2014" name="PLoS ONE">
        <title>Transcriptome-Based Identification of ABC Transporters in the Western Tarnished Plant Bug Lygus hesperus.</title>
        <authorList>
            <person name="Hull J.J."/>
            <person name="Chaney K."/>
            <person name="Geib S.M."/>
            <person name="Fabrick J.A."/>
            <person name="Brent C.S."/>
            <person name="Walsh D."/>
            <person name="Lavine L.C."/>
        </authorList>
    </citation>
    <scope>NUCLEOTIDE SEQUENCE</scope>
</reference>
<dbReference type="Gene3D" id="3.90.180.10">
    <property type="entry name" value="Medium-chain alcohol dehydrogenases, catalytic domain"/>
    <property type="match status" value="1"/>
</dbReference>
<dbReference type="InterPro" id="IPR013154">
    <property type="entry name" value="ADH-like_N"/>
</dbReference>
<keyword evidence="2" id="KW-0862">Zinc</keyword>
<gene>
    <name evidence="5" type="primary">adhC2_0</name>
    <name evidence="5" type="ORF">CM83_5800</name>
</gene>
<dbReference type="GO" id="GO:0008270">
    <property type="term" value="F:zinc ion binding"/>
    <property type="evidence" value="ECO:0007669"/>
    <property type="project" value="InterPro"/>
</dbReference>
<evidence type="ECO:0000256" key="2">
    <source>
        <dbReference type="ARBA" id="ARBA00022833"/>
    </source>
</evidence>
<dbReference type="EMBL" id="GBHO01015858">
    <property type="protein sequence ID" value="JAG27746.1"/>
    <property type="molecule type" value="Transcribed_RNA"/>
</dbReference>
<protein>
    <submittedName>
        <fullName evidence="5">NADP-dependent alcohol dehydrogenase C 2</fullName>
    </submittedName>
</protein>
<sequence>MSFTVQAYAAPSPKAKLEKVEIKRRVPGKNDVQFDILYCGICHSDLHQLRQEWKNYRKASNFPMVAGHEFVGRVTKVGENVTHVKVGDLVGVGCMVDSCRQCGACHDKKEMFCRSCVYTYGSTEPVIGGTTHGGYSRQMVCDKDFTIRIPDTFADKLPGVASLFCAGITTYSPLRKYGAGPGKKVGVVGLGG</sequence>
<name>A0A0A9Y7Y6_LYGHE</name>
<dbReference type="GO" id="GO:0016616">
    <property type="term" value="F:oxidoreductase activity, acting on the CH-OH group of donors, NAD or NADP as acceptor"/>
    <property type="evidence" value="ECO:0007669"/>
    <property type="project" value="InterPro"/>
</dbReference>
<evidence type="ECO:0000313" key="5">
    <source>
        <dbReference type="EMBL" id="JAG27746.1"/>
    </source>
</evidence>
<dbReference type="PROSITE" id="PS00059">
    <property type="entry name" value="ADH_ZINC"/>
    <property type="match status" value="1"/>
</dbReference>
<feature type="domain" description="Alcohol dehydrogenase-like N-terminal" evidence="4">
    <location>
        <begin position="28"/>
        <end position="151"/>
    </location>
</feature>
<dbReference type="PANTHER" id="PTHR42683">
    <property type="entry name" value="ALDEHYDE REDUCTASE"/>
    <property type="match status" value="1"/>
</dbReference>
<dbReference type="InterPro" id="IPR011032">
    <property type="entry name" value="GroES-like_sf"/>
</dbReference>
<evidence type="ECO:0000256" key="1">
    <source>
        <dbReference type="ARBA" id="ARBA00022723"/>
    </source>
</evidence>
<dbReference type="Pfam" id="PF08240">
    <property type="entry name" value="ADH_N"/>
    <property type="match status" value="1"/>
</dbReference>
<dbReference type="InterPro" id="IPR047109">
    <property type="entry name" value="CAD-like"/>
</dbReference>
<evidence type="ECO:0000256" key="3">
    <source>
        <dbReference type="ARBA" id="ARBA00023002"/>
    </source>
</evidence>
<keyword evidence="3" id="KW-0560">Oxidoreductase</keyword>